<organism evidence="1 2">
    <name type="scientific">Leptospira wolffii</name>
    <dbReference type="NCBI Taxonomy" id="409998"/>
    <lineage>
        <taxon>Bacteria</taxon>
        <taxon>Pseudomonadati</taxon>
        <taxon>Spirochaetota</taxon>
        <taxon>Spirochaetia</taxon>
        <taxon>Leptospirales</taxon>
        <taxon>Leptospiraceae</taxon>
        <taxon>Leptospira</taxon>
    </lineage>
</organism>
<evidence type="ECO:0000313" key="2">
    <source>
        <dbReference type="Proteomes" id="UP000231912"/>
    </source>
</evidence>
<evidence type="ECO:0000313" key="1">
    <source>
        <dbReference type="EMBL" id="PJZ65620.1"/>
    </source>
</evidence>
<accession>A0A2M9ZB37</accession>
<dbReference type="RefSeq" id="WP_100759079.1">
    <property type="nucleotide sequence ID" value="NZ_NPDT01000004.1"/>
</dbReference>
<dbReference type="Proteomes" id="UP000231912">
    <property type="component" value="Unassembled WGS sequence"/>
</dbReference>
<name>A0A2M9ZB37_9LEPT</name>
<reference evidence="1 2" key="1">
    <citation type="submission" date="2017-07" db="EMBL/GenBank/DDBJ databases">
        <title>Leptospira spp. isolated from tropical soils.</title>
        <authorList>
            <person name="Thibeaux R."/>
            <person name="Iraola G."/>
            <person name="Ferres I."/>
            <person name="Bierque E."/>
            <person name="Girault D."/>
            <person name="Soupe-Gilbert M.-E."/>
            <person name="Picardeau M."/>
            <person name="Goarant C."/>
        </authorList>
    </citation>
    <scope>NUCLEOTIDE SEQUENCE [LARGE SCALE GENOMIC DNA]</scope>
    <source>
        <strain evidence="1 2">FH2-C-A2</strain>
    </source>
</reference>
<dbReference type="NCBIfam" id="NF047480">
    <property type="entry name" value="Lepto_Lp29"/>
    <property type="match status" value="1"/>
</dbReference>
<protein>
    <recommendedName>
        <fullName evidence="3">Lipoprotein</fullName>
    </recommendedName>
</protein>
<sequence>MKRILITSVLILNACITHFPRENTYPGATAPTGKKIALIAFYPIREHIIPSETKGSTFSRGLVYSSDLSSLFPYGKRIDTIPSVGTDNGISQENIKKFVDSFKIYKDTAKTELEKVFEIRKGADGKDAYTLKRRNVDYYIVARLPAPVEGHRMQTAGGFVSMLKLLTMFPAAATLSTIPLWEDEFYLNNFLVYDNKLNLVKFFTSDYKINRIFTWWGERSYKLPPNYEKIYAPDGHDLGAALVPTLDAYEKGQKTQVPDDPLQFLTR</sequence>
<proteinExistence type="predicted"/>
<dbReference type="AlphaFoldDB" id="A0A2M9ZB37"/>
<evidence type="ECO:0008006" key="3">
    <source>
        <dbReference type="Google" id="ProtNLM"/>
    </source>
</evidence>
<comment type="caution">
    <text evidence="1">The sequence shown here is derived from an EMBL/GenBank/DDBJ whole genome shotgun (WGS) entry which is preliminary data.</text>
</comment>
<dbReference type="EMBL" id="NPDT01000004">
    <property type="protein sequence ID" value="PJZ65620.1"/>
    <property type="molecule type" value="Genomic_DNA"/>
</dbReference>
<gene>
    <name evidence="1" type="ORF">CH371_11860</name>
</gene>